<keyword evidence="6" id="KW-1185">Reference proteome</keyword>
<feature type="non-terminal residue" evidence="5">
    <location>
        <position position="250"/>
    </location>
</feature>
<dbReference type="GO" id="GO:0035091">
    <property type="term" value="F:phosphatidylinositol binding"/>
    <property type="evidence" value="ECO:0007669"/>
    <property type="project" value="InterPro"/>
</dbReference>
<evidence type="ECO:0000313" key="5">
    <source>
        <dbReference type="EMBL" id="POI25569.1"/>
    </source>
</evidence>
<dbReference type="GO" id="GO:0000422">
    <property type="term" value="P:autophagy of mitochondrion"/>
    <property type="evidence" value="ECO:0007669"/>
    <property type="project" value="TreeGrafter"/>
</dbReference>
<evidence type="ECO:0000256" key="2">
    <source>
        <dbReference type="ARBA" id="ARBA00022448"/>
    </source>
</evidence>
<feature type="non-terminal residue" evidence="5">
    <location>
        <position position="1"/>
    </location>
</feature>
<accession>A0A2P4SNA4</accession>
<dbReference type="Gene3D" id="3.30.1520.10">
    <property type="entry name" value="Phox-like domain"/>
    <property type="match status" value="1"/>
</dbReference>
<dbReference type="Proteomes" id="UP000237246">
    <property type="component" value="Unassembled WGS sequence"/>
</dbReference>
<dbReference type="OrthoDB" id="205639at2759"/>
<feature type="domain" description="PX" evidence="4">
    <location>
        <begin position="1"/>
        <end position="118"/>
    </location>
</feature>
<dbReference type="PANTHER" id="PTHR45949:SF3">
    <property type="entry name" value="SORTING NEXIN-7"/>
    <property type="match status" value="1"/>
</dbReference>
<dbReference type="GO" id="GO:0061709">
    <property type="term" value="P:reticulophagy"/>
    <property type="evidence" value="ECO:0007669"/>
    <property type="project" value="TreeGrafter"/>
</dbReference>
<reference evidence="5 6" key="1">
    <citation type="submission" date="2018-01" db="EMBL/GenBank/DDBJ databases">
        <title>Comparison of the Chinese Bamboo Partridge and Red Junglefowl genome sequences highlights the importance of demography in genome evolution.</title>
        <authorList>
            <person name="Tiley G.P."/>
            <person name="Kimball R.T."/>
            <person name="Braun E.L."/>
            <person name="Burleigh J.G."/>
        </authorList>
    </citation>
    <scope>NUCLEOTIDE SEQUENCE [LARGE SCALE GENOMIC DNA]</scope>
    <source>
        <strain evidence="5">RTK389</strain>
        <tissue evidence="5">Blood</tissue>
    </source>
</reference>
<dbReference type="GO" id="GO:0005769">
    <property type="term" value="C:early endosome"/>
    <property type="evidence" value="ECO:0007669"/>
    <property type="project" value="TreeGrafter"/>
</dbReference>
<dbReference type="GO" id="GO:0000407">
    <property type="term" value="C:phagophore assembly site"/>
    <property type="evidence" value="ECO:0007669"/>
    <property type="project" value="TreeGrafter"/>
</dbReference>
<gene>
    <name evidence="5" type="ORF">CIB84_010681</name>
</gene>
<evidence type="ECO:0000256" key="3">
    <source>
        <dbReference type="ARBA" id="ARBA00022927"/>
    </source>
</evidence>
<dbReference type="GO" id="GO:0015031">
    <property type="term" value="P:protein transport"/>
    <property type="evidence" value="ECO:0007669"/>
    <property type="project" value="UniProtKB-KW"/>
</dbReference>
<dbReference type="SUPFAM" id="SSF64268">
    <property type="entry name" value="PX domain"/>
    <property type="match status" value="1"/>
</dbReference>
<proteinExistence type="inferred from homology"/>
<dbReference type="EMBL" id="PPHD01033536">
    <property type="protein sequence ID" value="POI25569.1"/>
    <property type="molecule type" value="Genomic_DNA"/>
</dbReference>
<keyword evidence="2" id="KW-0813">Transport</keyword>
<comment type="similarity">
    <text evidence="1">Belongs to the sorting nexin family.</text>
</comment>
<evidence type="ECO:0000256" key="1">
    <source>
        <dbReference type="ARBA" id="ARBA00010883"/>
    </source>
</evidence>
<dbReference type="InterPro" id="IPR001683">
    <property type="entry name" value="PX_dom"/>
</dbReference>
<comment type="caution">
    <text evidence="5">The sequence shown here is derived from an EMBL/GenBank/DDBJ whole genome shotgun (WGS) entry which is preliminary data.</text>
</comment>
<evidence type="ECO:0000313" key="6">
    <source>
        <dbReference type="Proteomes" id="UP000237246"/>
    </source>
</evidence>
<evidence type="ECO:0000259" key="4">
    <source>
        <dbReference type="PROSITE" id="PS50195"/>
    </source>
</evidence>
<dbReference type="GO" id="GO:0034727">
    <property type="term" value="P:piecemeal microautophagy of the nucleus"/>
    <property type="evidence" value="ECO:0007669"/>
    <property type="project" value="TreeGrafter"/>
</dbReference>
<dbReference type="PANTHER" id="PTHR45949">
    <property type="entry name" value="SORTING NEXIN-4"/>
    <property type="match status" value="1"/>
</dbReference>
<dbReference type="InterPro" id="IPR036871">
    <property type="entry name" value="PX_dom_sf"/>
</dbReference>
<dbReference type="GO" id="GO:0032456">
    <property type="term" value="P:endocytic recycling"/>
    <property type="evidence" value="ECO:0007669"/>
    <property type="project" value="TreeGrafter"/>
</dbReference>
<name>A0A2P4SNA4_BAMTH</name>
<protein>
    <recommendedName>
        <fullName evidence="4">PX domain-containing protein</fullName>
    </recommendedName>
</protein>
<dbReference type="Pfam" id="PF00787">
    <property type="entry name" value="PX"/>
    <property type="match status" value="1"/>
</dbReference>
<keyword evidence="3" id="KW-0653">Protein transport</keyword>
<sequence length="250" mass="28815">DTSLAEANSFSPSMPISPSSMVNQYKFEDEPELKDLFITVDDPESHITAIETFITYRVVTKPLPEKFVMRGMVERFSDEFIETRRKALHKFLNRIADHPTLTFNEDFKIFLTAQAWELSSHKKQGPGLLSRMGQTVRAVASSVRGGVKNRPEMFTEMNDYMETFSHKINVLDKIAHRIYKEEREYFNEMKEYGPIYTLWSASEEDIADSLKGVASCIDKCCKATEKRMAGLSENLLPIIHEYVLYSEILM</sequence>
<dbReference type="InterPro" id="IPR027267">
    <property type="entry name" value="AH/BAR_dom_sf"/>
</dbReference>
<dbReference type="Gene3D" id="1.20.1270.60">
    <property type="entry name" value="Arfaptin homology (AH) domain/BAR domain"/>
    <property type="match status" value="1"/>
</dbReference>
<dbReference type="PROSITE" id="PS50195">
    <property type="entry name" value="PX"/>
    <property type="match status" value="1"/>
</dbReference>
<organism evidence="5 6">
    <name type="scientific">Bambusicola thoracicus</name>
    <name type="common">Chinese bamboo-partridge</name>
    <name type="synonym">Perdix thoracica</name>
    <dbReference type="NCBI Taxonomy" id="9083"/>
    <lineage>
        <taxon>Eukaryota</taxon>
        <taxon>Metazoa</taxon>
        <taxon>Chordata</taxon>
        <taxon>Craniata</taxon>
        <taxon>Vertebrata</taxon>
        <taxon>Euteleostomi</taxon>
        <taxon>Archelosauria</taxon>
        <taxon>Archosauria</taxon>
        <taxon>Dinosauria</taxon>
        <taxon>Saurischia</taxon>
        <taxon>Theropoda</taxon>
        <taxon>Coelurosauria</taxon>
        <taxon>Aves</taxon>
        <taxon>Neognathae</taxon>
        <taxon>Galloanserae</taxon>
        <taxon>Galliformes</taxon>
        <taxon>Phasianidae</taxon>
        <taxon>Perdicinae</taxon>
        <taxon>Bambusicola</taxon>
    </lineage>
</organism>
<dbReference type="AlphaFoldDB" id="A0A2P4SNA4"/>